<accession>A0A843WN55</accession>
<dbReference type="AlphaFoldDB" id="A0A843WN55"/>
<protein>
    <submittedName>
        <fullName evidence="1">Uncharacterized protein</fullName>
    </submittedName>
</protein>
<name>A0A843WN55_COLES</name>
<reference evidence="1" key="1">
    <citation type="submission" date="2017-07" db="EMBL/GenBank/DDBJ databases">
        <title>Taro Niue Genome Assembly and Annotation.</title>
        <authorList>
            <person name="Atibalentja N."/>
            <person name="Keating K."/>
            <person name="Fields C.J."/>
        </authorList>
    </citation>
    <scope>NUCLEOTIDE SEQUENCE</scope>
    <source>
        <strain evidence="1">Niue_2</strain>
        <tissue evidence="1">Leaf</tissue>
    </source>
</reference>
<keyword evidence="2" id="KW-1185">Reference proteome</keyword>
<dbReference type="Proteomes" id="UP000652761">
    <property type="component" value="Unassembled WGS sequence"/>
</dbReference>
<organism evidence="1 2">
    <name type="scientific">Colocasia esculenta</name>
    <name type="common">Wild taro</name>
    <name type="synonym">Arum esculentum</name>
    <dbReference type="NCBI Taxonomy" id="4460"/>
    <lineage>
        <taxon>Eukaryota</taxon>
        <taxon>Viridiplantae</taxon>
        <taxon>Streptophyta</taxon>
        <taxon>Embryophyta</taxon>
        <taxon>Tracheophyta</taxon>
        <taxon>Spermatophyta</taxon>
        <taxon>Magnoliopsida</taxon>
        <taxon>Liliopsida</taxon>
        <taxon>Araceae</taxon>
        <taxon>Aroideae</taxon>
        <taxon>Colocasieae</taxon>
        <taxon>Colocasia</taxon>
    </lineage>
</organism>
<comment type="caution">
    <text evidence="1">The sequence shown here is derived from an EMBL/GenBank/DDBJ whole genome shotgun (WGS) entry which is preliminary data.</text>
</comment>
<sequence>MGSSWIILLLEQDNPSIRIAGIARRVVMFDVEGKNITLPARRDLEDLQITTRLSLHMATWEAAPDVLIVAFELSSLLSMWLDAWILAENELQNYLEAGHMKDQPQDYLS</sequence>
<gene>
    <name evidence="1" type="ORF">Taro_039754</name>
</gene>
<evidence type="ECO:0000313" key="2">
    <source>
        <dbReference type="Proteomes" id="UP000652761"/>
    </source>
</evidence>
<dbReference type="EMBL" id="NMUH01003743">
    <property type="protein sequence ID" value="MQM06921.1"/>
    <property type="molecule type" value="Genomic_DNA"/>
</dbReference>
<evidence type="ECO:0000313" key="1">
    <source>
        <dbReference type="EMBL" id="MQM06921.1"/>
    </source>
</evidence>
<proteinExistence type="predicted"/>